<feature type="active site" description="Proton donor" evidence="3">
    <location>
        <position position="64"/>
    </location>
</feature>
<dbReference type="InterPro" id="IPR023210">
    <property type="entry name" value="NADP_OxRdtase_dom"/>
</dbReference>
<gene>
    <name evidence="7" type="ORF">FSB_LOCUS33344</name>
</gene>
<dbReference type="GO" id="GO:0009821">
    <property type="term" value="P:alkaloid biosynthetic process"/>
    <property type="evidence" value="ECO:0007669"/>
    <property type="project" value="UniProtKB-ARBA"/>
</dbReference>
<protein>
    <recommendedName>
        <fullName evidence="6">NADP-dependent oxidoreductase domain-containing protein</fullName>
    </recommendedName>
</protein>
<sequence length="329" mass="36567">MAGAPLIAVTNIPKVELTSSSGPVAMPMIGFGTAADSNDGSTLISAVQESIKLGYTHFDTASAYGSEQALGEAIDQALTHGLVTSRDDLFITSKLWPCDAHAHLVLPSLQKSLRTLRLEYLDLYLIHWPISITPGKWEFPFDKQDLMPMDFKSVWAAMEECQRLGLTKSIGVSNFSCKKLENLLSFATIPPSVNQVEMNPVWQQKKLIEFCKANGIIVTAFSPLGAKGSSWGTNDVMDNEALKEIAKARGKTVAQVCLRWVYEQGVAPIVKSYNKERLKENLQIFDWALSEDDYDKIGQIKQHRMMLKEELISAHGPYKSIEELWDGEL</sequence>
<dbReference type="InterPro" id="IPR018170">
    <property type="entry name" value="Aldo/ket_reductase_CS"/>
</dbReference>
<dbReference type="EMBL" id="OIVN01002668">
    <property type="protein sequence ID" value="SPD05462.1"/>
    <property type="molecule type" value="Genomic_DNA"/>
</dbReference>
<dbReference type="PROSITE" id="PS00062">
    <property type="entry name" value="ALDOKETO_REDUCTASE_2"/>
    <property type="match status" value="1"/>
</dbReference>
<organism evidence="7">
    <name type="scientific">Fagus sylvatica</name>
    <name type="common">Beechnut</name>
    <dbReference type="NCBI Taxonomy" id="28930"/>
    <lineage>
        <taxon>Eukaryota</taxon>
        <taxon>Viridiplantae</taxon>
        <taxon>Streptophyta</taxon>
        <taxon>Embryophyta</taxon>
        <taxon>Tracheophyta</taxon>
        <taxon>Spermatophyta</taxon>
        <taxon>Magnoliopsida</taxon>
        <taxon>eudicotyledons</taxon>
        <taxon>Gunneridae</taxon>
        <taxon>Pentapetalae</taxon>
        <taxon>rosids</taxon>
        <taxon>fabids</taxon>
        <taxon>Fagales</taxon>
        <taxon>Fagaceae</taxon>
        <taxon>Fagus</taxon>
    </lineage>
</organism>
<dbReference type="GO" id="GO:0016616">
    <property type="term" value="F:oxidoreductase activity, acting on the CH-OH group of donors, NAD or NADP as acceptor"/>
    <property type="evidence" value="ECO:0007669"/>
    <property type="project" value="InterPro"/>
</dbReference>
<dbReference type="PIRSF" id="PIRSF000097">
    <property type="entry name" value="AKR"/>
    <property type="match status" value="1"/>
</dbReference>
<feature type="site" description="Lowers pKa of active site Tyr" evidence="5">
    <location>
        <position position="94"/>
    </location>
</feature>
<dbReference type="InterPro" id="IPR036812">
    <property type="entry name" value="NAD(P)_OxRdtase_dom_sf"/>
</dbReference>
<comment type="similarity">
    <text evidence="1">Belongs to the aldo/keto reductase family.</text>
</comment>
<dbReference type="Pfam" id="PF00248">
    <property type="entry name" value="Aldo_ket_red"/>
    <property type="match status" value="1"/>
</dbReference>
<dbReference type="PROSITE" id="PS00063">
    <property type="entry name" value="ALDOKETO_REDUCTASE_3"/>
    <property type="match status" value="1"/>
</dbReference>
<dbReference type="PANTHER" id="PTHR11732">
    <property type="entry name" value="ALDO/KETO REDUCTASE"/>
    <property type="match status" value="1"/>
</dbReference>
<evidence type="ECO:0000256" key="2">
    <source>
        <dbReference type="ARBA" id="ARBA00022857"/>
    </source>
</evidence>
<dbReference type="FunFam" id="3.20.20.100:FF:000013">
    <property type="entry name" value="NADPH-dependent codeinone reductase 1-1"/>
    <property type="match status" value="1"/>
</dbReference>
<feature type="binding site" evidence="4">
    <location>
        <position position="127"/>
    </location>
    <ligand>
        <name>substrate</name>
    </ligand>
</feature>
<dbReference type="PRINTS" id="PR00069">
    <property type="entry name" value="ALDKETRDTASE"/>
</dbReference>
<evidence type="ECO:0000256" key="3">
    <source>
        <dbReference type="PIRSR" id="PIRSR000097-1"/>
    </source>
</evidence>
<dbReference type="InterPro" id="IPR020471">
    <property type="entry name" value="AKR"/>
</dbReference>
<evidence type="ECO:0000259" key="6">
    <source>
        <dbReference type="Pfam" id="PF00248"/>
    </source>
</evidence>
<name>A0A2N9H0D5_FAGSY</name>
<accession>A0A2N9H0D5</accession>
<dbReference type="Gene3D" id="3.20.20.100">
    <property type="entry name" value="NADP-dependent oxidoreductase domain"/>
    <property type="match status" value="1"/>
</dbReference>
<dbReference type="SUPFAM" id="SSF51430">
    <property type="entry name" value="NAD(P)-linked oxidoreductase"/>
    <property type="match status" value="1"/>
</dbReference>
<evidence type="ECO:0000313" key="7">
    <source>
        <dbReference type="EMBL" id="SPD05462.1"/>
    </source>
</evidence>
<dbReference type="AlphaFoldDB" id="A0A2N9H0D5"/>
<feature type="domain" description="NADP-dependent oxidoreductase" evidence="6">
    <location>
        <begin position="29"/>
        <end position="300"/>
    </location>
</feature>
<evidence type="ECO:0000256" key="5">
    <source>
        <dbReference type="PIRSR" id="PIRSR000097-3"/>
    </source>
</evidence>
<evidence type="ECO:0000256" key="4">
    <source>
        <dbReference type="PIRSR" id="PIRSR000097-2"/>
    </source>
</evidence>
<proteinExistence type="inferred from homology"/>
<evidence type="ECO:0000256" key="1">
    <source>
        <dbReference type="ARBA" id="ARBA00007905"/>
    </source>
</evidence>
<dbReference type="InterPro" id="IPR044497">
    <property type="entry name" value="AKR4A/B"/>
</dbReference>
<reference evidence="7" key="1">
    <citation type="submission" date="2018-02" db="EMBL/GenBank/DDBJ databases">
        <authorList>
            <person name="Cohen D.B."/>
            <person name="Kent A.D."/>
        </authorList>
    </citation>
    <scope>NUCLEOTIDE SEQUENCE</scope>
</reference>
<keyword evidence="2" id="KW-0521">NADP</keyword>
<dbReference type="CDD" id="cd19124">
    <property type="entry name" value="AKR_AKR4A_4B"/>
    <property type="match status" value="1"/>
</dbReference>